<keyword evidence="2" id="KW-0436">Ligase</keyword>
<evidence type="ECO:0000256" key="1">
    <source>
        <dbReference type="ARBA" id="ARBA00007381"/>
    </source>
</evidence>
<keyword evidence="7" id="KW-1185">Reference proteome</keyword>
<feature type="domain" description="Aminoacyl-transfer RNA synthetases class-II family profile" evidence="5">
    <location>
        <begin position="147"/>
        <end position="227"/>
    </location>
</feature>
<evidence type="ECO:0000259" key="5">
    <source>
        <dbReference type="PROSITE" id="PS50862"/>
    </source>
</evidence>
<protein>
    <recommendedName>
        <fullName evidence="5">Aminoacyl-transfer RNA synthetases class-II family profile domain-containing protein</fullName>
    </recommendedName>
</protein>
<dbReference type="PANTHER" id="PTHR19375">
    <property type="entry name" value="HEAT SHOCK PROTEIN 70KDA"/>
    <property type="match status" value="1"/>
</dbReference>
<evidence type="ECO:0000256" key="2">
    <source>
        <dbReference type="ARBA" id="ARBA00022598"/>
    </source>
</evidence>
<accession>A0AAD7IT04</accession>
<evidence type="ECO:0000256" key="4">
    <source>
        <dbReference type="ARBA" id="ARBA00022840"/>
    </source>
</evidence>
<dbReference type="SUPFAM" id="SSF53067">
    <property type="entry name" value="Actin-like ATPase domain"/>
    <property type="match status" value="1"/>
</dbReference>
<dbReference type="InterPro" id="IPR013126">
    <property type="entry name" value="Hsp_70_fam"/>
</dbReference>
<dbReference type="InterPro" id="IPR043129">
    <property type="entry name" value="ATPase_NBD"/>
</dbReference>
<proteinExistence type="inferred from homology"/>
<dbReference type="Gene3D" id="3.30.420.40">
    <property type="match status" value="1"/>
</dbReference>
<dbReference type="GO" id="GO:0004824">
    <property type="term" value="F:lysine-tRNA ligase activity"/>
    <property type="evidence" value="ECO:0007669"/>
    <property type="project" value="InterPro"/>
</dbReference>
<dbReference type="InterPro" id="IPR006195">
    <property type="entry name" value="aa-tRNA-synth_II"/>
</dbReference>
<dbReference type="GO" id="GO:0005737">
    <property type="term" value="C:cytoplasm"/>
    <property type="evidence" value="ECO:0007669"/>
    <property type="project" value="InterPro"/>
</dbReference>
<dbReference type="PROSITE" id="PS50862">
    <property type="entry name" value="AA_TRNA_LIGASE_II"/>
    <property type="match status" value="1"/>
</dbReference>
<evidence type="ECO:0000256" key="3">
    <source>
        <dbReference type="ARBA" id="ARBA00022741"/>
    </source>
</evidence>
<dbReference type="Gene3D" id="3.30.930.10">
    <property type="entry name" value="Bira Bifunctional Protein, Domain 2"/>
    <property type="match status" value="1"/>
</dbReference>
<dbReference type="Pfam" id="PF00012">
    <property type="entry name" value="HSP70"/>
    <property type="match status" value="1"/>
</dbReference>
<name>A0AAD7IT04_9AGAR</name>
<dbReference type="InterPro" id="IPR045864">
    <property type="entry name" value="aa-tRNA-synth_II/BPL/LPL"/>
</dbReference>
<dbReference type="Pfam" id="PF00152">
    <property type="entry name" value="tRNA-synt_2"/>
    <property type="match status" value="1"/>
</dbReference>
<keyword evidence="4" id="KW-0067">ATP-binding</keyword>
<dbReference type="GO" id="GO:0005524">
    <property type="term" value="F:ATP binding"/>
    <property type="evidence" value="ECO:0007669"/>
    <property type="project" value="UniProtKB-KW"/>
</dbReference>
<keyword evidence="3" id="KW-0547">Nucleotide-binding</keyword>
<dbReference type="PROSITE" id="PS00297">
    <property type="entry name" value="HSP70_1"/>
    <property type="match status" value="1"/>
</dbReference>
<dbReference type="EMBL" id="JARJLG010000088">
    <property type="protein sequence ID" value="KAJ7748766.1"/>
    <property type="molecule type" value="Genomic_DNA"/>
</dbReference>
<dbReference type="FunFam" id="3.30.420.40:FF:000028">
    <property type="entry name" value="heat shock 70 kDa protein-like"/>
    <property type="match status" value="1"/>
</dbReference>
<dbReference type="InterPro" id="IPR018181">
    <property type="entry name" value="Heat_shock_70_CS"/>
</dbReference>
<sequence>MSSSKVIGIDLGTTYSCGCLVKRSPTTGVTVPLLRLFLRERLIGEAANNQVAMIIQISSMALPEMKETTKSYLGATINNAVVTKDAGTISGMNILRIINEPAATTIAYGLDKKLDKANVHEIVLVGGSTRIPRIVKLRQHPPLVYHRFLNNLGFMEVETPSASLLAGGATAKPFVTHCNNLHLYLRIALELYLKQLVVHGPPRIRERNIFFKREILARTQIHRRAFDGDTFEPIPSAGATRCRRI</sequence>
<dbReference type="Proteomes" id="UP001215280">
    <property type="component" value="Unassembled WGS sequence"/>
</dbReference>
<organism evidence="6 7">
    <name type="scientific">Mycena maculata</name>
    <dbReference type="NCBI Taxonomy" id="230809"/>
    <lineage>
        <taxon>Eukaryota</taxon>
        <taxon>Fungi</taxon>
        <taxon>Dikarya</taxon>
        <taxon>Basidiomycota</taxon>
        <taxon>Agaricomycotina</taxon>
        <taxon>Agaricomycetes</taxon>
        <taxon>Agaricomycetidae</taxon>
        <taxon>Agaricales</taxon>
        <taxon>Marasmiineae</taxon>
        <taxon>Mycenaceae</taxon>
        <taxon>Mycena</taxon>
    </lineage>
</organism>
<comment type="similarity">
    <text evidence="1">Belongs to the heat shock protein 70 family.</text>
</comment>
<evidence type="ECO:0000313" key="7">
    <source>
        <dbReference type="Proteomes" id="UP001215280"/>
    </source>
</evidence>
<gene>
    <name evidence="6" type="ORF">DFH07DRAFT_961966</name>
</gene>
<dbReference type="PRINTS" id="PR00982">
    <property type="entry name" value="TRNASYNTHLYS"/>
</dbReference>
<dbReference type="InterPro" id="IPR018149">
    <property type="entry name" value="Lys-tRNA-synth_II_C"/>
</dbReference>
<evidence type="ECO:0000313" key="6">
    <source>
        <dbReference type="EMBL" id="KAJ7748766.1"/>
    </source>
</evidence>
<dbReference type="GO" id="GO:0006430">
    <property type="term" value="P:lysyl-tRNA aminoacylation"/>
    <property type="evidence" value="ECO:0007669"/>
    <property type="project" value="InterPro"/>
</dbReference>
<comment type="caution">
    <text evidence="6">The sequence shown here is derived from an EMBL/GenBank/DDBJ whole genome shotgun (WGS) entry which is preliminary data.</text>
</comment>
<dbReference type="InterPro" id="IPR004364">
    <property type="entry name" value="Aa-tRNA-synt_II"/>
</dbReference>
<dbReference type="GO" id="GO:0140662">
    <property type="term" value="F:ATP-dependent protein folding chaperone"/>
    <property type="evidence" value="ECO:0007669"/>
    <property type="project" value="InterPro"/>
</dbReference>
<dbReference type="AlphaFoldDB" id="A0AAD7IT04"/>
<dbReference type="SUPFAM" id="SSF55681">
    <property type="entry name" value="Class II aaRS and biotin synthetases"/>
    <property type="match status" value="1"/>
</dbReference>
<reference evidence="6" key="1">
    <citation type="submission" date="2023-03" db="EMBL/GenBank/DDBJ databases">
        <title>Massive genome expansion in bonnet fungi (Mycena s.s.) driven by repeated elements and novel gene families across ecological guilds.</title>
        <authorList>
            <consortium name="Lawrence Berkeley National Laboratory"/>
            <person name="Harder C.B."/>
            <person name="Miyauchi S."/>
            <person name="Viragh M."/>
            <person name="Kuo A."/>
            <person name="Thoen E."/>
            <person name="Andreopoulos B."/>
            <person name="Lu D."/>
            <person name="Skrede I."/>
            <person name="Drula E."/>
            <person name="Henrissat B."/>
            <person name="Morin E."/>
            <person name="Kohler A."/>
            <person name="Barry K."/>
            <person name="LaButti K."/>
            <person name="Morin E."/>
            <person name="Salamov A."/>
            <person name="Lipzen A."/>
            <person name="Mereny Z."/>
            <person name="Hegedus B."/>
            <person name="Baldrian P."/>
            <person name="Stursova M."/>
            <person name="Weitz H."/>
            <person name="Taylor A."/>
            <person name="Grigoriev I.V."/>
            <person name="Nagy L.G."/>
            <person name="Martin F."/>
            <person name="Kauserud H."/>
        </authorList>
    </citation>
    <scope>NUCLEOTIDE SEQUENCE</scope>
    <source>
        <strain evidence="6">CBHHK188m</strain>
    </source>
</reference>